<feature type="region of interest" description="Disordered" evidence="1">
    <location>
        <begin position="66"/>
        <end position="153"/>
    </location>
</feature>
<reference evidence="2 3" key="1">
    <citation type="submission" date="2023-01" db="EMBL/GenBank/DDBJ databases">
        <title>Analysis of 21 Apiospora genomes using comparative genomics revels a genus with tremendous synthesis potential of carbohydrate active enzymes and secondary metabolites.</title>
        <authorList>
            <person name="Sorensen T."/>
        </authorList>
    </citation>
    <scope>NUCLEOTIDE SEQUENCE [LARGE SCALE GENOMIC DNA]</scope>
    <source>
        <strain evidence="2 3">CBS 135458</strain>
    </source>
</reference>
<organism evidence="2 3">
    <name type="scientific">Apiospora phragmitis</name>
    <dbReference type="NCBI Taxonomy" id="2905665"/>
    <lineage>
        <taxon>Eukaryota</taxon>
        <taxon>Fungi</taxon>
        <taxon>Dikarya</taxon>
        <taxon>Ascomycota</taxon>
        <taxon>Pezizomycotina</taxon>
        <taxon>Sordariomycetes</taxon>
        <taxon>Xylariomycetidae</taxon>
        <taxon>Amphisphaeriales</taxon>
        <taxon>Apiosporaceae</taxon>
        <taxon>Apiospora</taxon>
    </lineage>
</organism>
<feature type="compositionally biased region" description="Basic and acidic residues" evidence="1">
    <location>
        <begin position="122"/>
        <end position="145"/>
    </location>
</feature>
<accession>A0ABR1UKL4</accession>
<evidence type="ECO:0000256" key="1">
    <source>
        <dbReference type="SAM" id="MobiDB-lite"/>
    </source>
</evidence>
<protein>
    <submittedName>
        <fullName evidence="2">Uncharacterized protein</fullName>
    </submittedName>
</protein>
<feature type="compositionally biased region" description="Polar residues" evidence="1">
    <location>
        <begin position="320"/>
        <end position="335"/>
    </location>
</feature>
<comment type="caution">
    <text evidence="2">The sequence shown here is derived from an EMBL/GenBank/DDBJ whole genome shotgun (WGS) entry which is preliminary data.</text>
</comment>
<dbReference type="RefSeq" id="XP_066714056.1">
    <property type="nucleotide sequence ID" value="XM_066860467.1"/>
</dbReference>
<feature type="compositionally biased region" description="Low complexity" evidence="1">
    <location>
        <begin position="280"/>
        <end position="291"/>
    </location>
</feature>
<evidence type="ECO:0000313" key="3">
    <source>
        <dbReference type="Proteomes" id="UP001480595"/>
    </source>
</evidence>
<proteinExistence type="predicted"/>
<sequence>MGSERLHETTGVPTLQLLRVNISVAASPPEIGLHVSGIAGDNGYFAPTMLDGSILSTFRAGEFRSTTSATKGGRRLDLDPRPGSTSVRSSSERDRNRFGKMPAATPSKSRGTNLGAGTKDGPSSEKRDSVAPDISKRPRAPHDVDGPDTGHLPCKKRRLRHRLITSRLSQPYSLPATHILNRETGEDTPVLSRFLKFAAMGPKKAGHQTAMVRKAAILNRVRLNVRQAAVNRGHNRMWRMSDVSVMGHGLQLVTASTGAMFPGRGSAAGMSLPRVWRPHTTGTSAGGAAAAKDNQDSSHILHQPATNDVSRVTIADDTATHSSSGNPPQQQQFGRTTTTTTTTAAAAAAAHTPVTSIMTPLHHDEAEESTAFPVIEDGYRYADLSDDDMDDVYTDFGALFGGGAAKSPGDGTGEDEEEHFYEEYLDELDGIPWA</sequence>
<dbReference type="EMBL" id="JAQQWL010000009">
    <property type="protein sequence ID" value="KAK8058610.1"/>
    <property type="molecule type" value="Genomic_DNA"/>
</dbReference>
<gene>
    <name evidence="2" type="ORF">PG994_009058</name>
</gene>
<name>A0ABR1UKL4_9PEZI</name>
<dbReference type="GeneID" id="92093530"/>
<feature type="region of interest" description="Disordered" evidence="1">
    <location>
        <begin position="273"/>
        <end position="342"/>
    </location>
</feature>
<dbReference type="Proteomes" id="UP001480595">
    <property type="component" value="Unassembled WGS sequence"/>
</dbReference>
<feature type="compositionally biased region" description="Polar residues" evidence="1">
    <location>
        <begin position="297"/>
        <end position="310"/>
    </location>
</feature>
<evidence type="ECO:0000313" key="2">
    <source>
        <dbReference type="EMBL" id="KAK8058610.1"/>
    </source>
</evidence>
<keyword evidence="3" id="KW-1185">Reference proteome</keyword>